<reference evidence="2 3" key="1">
    <citation type="journal article" date="2020" name="Nat. Food">
        <title>A phased Vanilla planifolia genome enables genetic improvement of flavour and production.</title>
        <authorList>
            <person name="Hasing T."/>
            <person name="Tang H."/>
            <person name="Brym M."/>
            <person name="Khazi F."/>
            <person name="Huang T."/>
            <person name="Chambers A.H."/>
        </authorList>
    </citation>
    <scope>NUCLEOTIDE SEQUENCE [LARGE SCALE GENOMIC DNA]</scope>
    <source>
        <tissue evidence="2">Leaf</tissue>
    </source>
</reference>
<protein>
    <submittedName>
        <fullName evidence="2">Uncharacterized protein</fullName>
    </submittedName>
</protein>
<comment type="caution">
    <text evidence="2">The sequence shown here is derived from an EMBL/GenBank/DDBJ whole genome shotgun (WGS) entry which is preliminary data.</text>
</comment>
<proteinExistence type="predicted"/>
<dbReference type="Proteomes" id="UP000636800">
    <property type="component" value="Chromosome 5"/>
</dbReference>
<dbReference type="AlphaFoldDB" id="A0A835QUJ3"/>
<feature type="compositionally biased region" description="Low complexity" evidence="1">
    <location>
        <begin position="7"/>
        <end position="22"/>
    </location>
</feature>
<gene>
    <name evidence="2" type="ORF">HPP92_010803</name>
</gene>
<keyword evidence="3" id="KW-1185">Reference proteome</keyword>
<dbReference type="EMBL" id="JADCNL010000005">
    <property type="protein sequence ID" value="KAG0479945.1"/>
    <property type="molecule type" value="Genomic_DNA"/>
</dbReference>
<feature type="region of interest" description="Disordered" evidence="1">
    <location>
        <begin position="58"/>
        <end position="87"/>
    </location>
</feature>
<sequence length="87" mass="8903">MSSSTQNSPKPKPSVSLPSSNSTAGGVSHASGQCLCSPTTHQGSFRCRYHRSLSSAWFRRSKSMPSAASKPSTTSAAAAGKSAVETA</sequence>
<name>A0A835QUJ3_VANPL</name>
<feature type="compositionally biased region" description="Low complexity" evidence="1">
    <location>
        <begin position="63"/>
        <end position="87"/>
    </location>
</feature>
<accession>A0A835QUJ3</accession>
<organism evidence="2 3">
    <name type="scientific">Vanilla planifolia</name>
    <name type="common">Vanilla</name>
    <dbReference type="NCBI Taxonomy" id="51239"/>
    <lineage>
        <taxon>Eukaryota</taxon>
        <taxon>Viridiplantae</taxon>
        <taxon>Streptophyta</taxon>
        <taxon>Embryophyta</taxon>
        <taxon>Tracheophyta</taxon>
        <taxon>Spermatophyta</taxon>
        <taxon>Magnoliopsida</taxon>
        <taxon>Liliopsida</taxon>
        <taxon>Asparagales</taxon>
        <taxon>Orchidaceae</taxon>
        <taxon>Vanilloideae</taxon>
        <taxon>Vanilleae</taxon>
        <taxon>Vanilla</taxon>
    </lineage>
</organism>
<dbReference type="PANTHER" id="PTHR33132">
    <property type="entry name" value="OSJNBB0118P14.9 PROTEIN"/>
    <property type="match status" value="1"/>
</dbReference>
<feature type="region of interest" description="Disordered" evidence="1">
    <location>
        <begin position="1"/>
        <end position="33"/>
    </location>
</feature>
<dbReference type="PANTHER" id="PTHR33132:SF132">
    <property type="entry name" value="SERINE-RICH PROTEIN"/>
    <property type="match status" value="1"/>
</dbReference>
<evidence type="ECO:0000313" key="3">
    <source>
        <dbReference type="Proteomes" id="UP000636800"/>
    </source>
</evidence>
<evidence type="ECO:0000313" key="2">
    <source>
        <dbReference type="EMBL" id="KAG0479945.1"/>
    </source>
</evidence>
<evidence type="ECO:0000256" key="1">
    <source>
        <dbReference type="SAM" id="MobiDB-lite"/>
    </source>
</evidence>